<accession>A0A021VRQ1</accession>
<evidence type="ECO:0000313" key="5">
    <source>
        <dbReference type="Proteomes" id="UP000019753"/>
    </source>
</evidence>
<dbReference type="SUPFAM" id="SSF55166">
    <property type="entry name" value="Hedgehog/DD-peptidase"/>
    <property type="match status" value="1"/>
</dbReference>
<feature type="domain" description="D-alanyl-D-alanine carboxypeptidase-like core" evidence="3">
    <location>
        <begin position="235"/>
        <end position="344"/>
    </location>
</feature>
<feature type="coiled-coil region" evidence="1">
    <location>
        <begin position="154"/>
        <end position="205"/>
    </location>
</feature>
<organism evidence="4 5">
    <name type="scientific">Actinotalea ferrariae CF5-4</name>
    <dbReference type="NCBI Taxonomy" id="948458"/>
    <lineage>
        <taxon>Bacteria</taxon>
        <taxon>Bacillati</taxon>
        <taxon>Actinomycetota</taxon>
        <taxon>Actinomycetes</taxon>
        <taxon>Micrococcales</taxon>
        <taxon>Cellulomonadaceae</taxon>
        <taxon>Actinotalea</taxon>
    </lineage>
</organism>
<dbReference type="Gene3D" id="3.30.1380.10">
    <property type="match status" value="1"/>
</dbReference>
<feature type="region of interest" description="Disordered" evidence="2">
    <location>
        <begin position="47"/>
        <end position="136"/>
    </location>
</feature>
<dbReference type="InterPro" id="IPR052179">
    <property type="entry name" value="DD-CPase-like"/>
</dbReference>
<keyword evidence="1" id="KW-0175">Coiled coil</keyword>
<name>A0A021VRQ1_9CELL</name>
<dbReference type="EMBL" id="AXCW01000067">
    <property type="protein sequence ID" value="EYR63798.1"/>
    <property type="molecule type" value="Genomic_DNA"/>
</dbReference>
<sequence>TAAETAVAAAQGAREVAAPVLDAETVAALETAAAELAAMLEAAPAPPLAVAGPQDDTSTVDDRVDQASRSISPEGRDPLPETATQNGTQNGTESGTATDGAAPVDAVTPEQARTAGGAGSTATGAADAPTQQESPSAQLVEALPDLDIEVSRRIQEQAAEVAALTAQVQGLADAKIAEAAAAAAAAEAERLAAEAAAQAAAAERARKIAVATNAPNGEIPTDVLCGVGFDEGVLLRCDAAAALEELNAAYRADFGRDLNVVSSYRSYSAQVAVRRTRGSLAAPPGMSNHGYGVAVDFDGFGGLGNFSTANYRWMRANAEQFGWYHPRVMRPGGGGPQEPWHWEFGTDS</sequence>
<dbReference type="CDD" id="cd14814">
    <property type="entry name" value="Peptidase_M15"/>
    <property type="match status" value="1"/>
</dbReference>
<evidence type="ECO:0000313" key="4">
    <source>
        <dbReference type="EMBL" id="EYR63798.1"/>
    </source>
</evidence>
<dbReference type="PANTHER" id="PTHR34385:SF1">
    <property type="entry name" value="PEPTIDOGLYCAN L-ALANYL-D-GLUTAMATE ENDOPEPTIDASE CWLK"/>
    <property type="match status" value="1"/>
</dbReference>
<feature type="compositionally biased region" description="Low complexity" evidence="2">
    <location>
        <begin position="112"/>
        <end position="130"/>
    </location>
</feature>
<dbReference type="GO" id="GO:0006508">
    <property type="term" value="P:proteolysis"/>
    <property type="evidence" value="ECO:0007669"/>
    <property type="project" value="InterPro"/>
</dbReference>
<gene>
    <name evidence="4" type="ORF">N866_18295</name>
</gene>
<feature type="compositionally biased region" description="Polar residues" evidence="2">
    <location>
        <begin position="82"/>
        <end position="97"/>
    </location>
</feature>
<dbReference type="Proteomes" id="UP000019753">
    <property type="component" value="Unassembled WGS sequence"/>
</dbReference>
<comment type="caution">
    <text evidence="4">The sequence shown here is derived from an EMBL/GenBank/DDBJ whole genome shotgun (WGS) entry which is preliminary data.</text>
</comment>
<protein>
    <submittedName>
        <fullName evidence="4">Peptidase M15</fullName>
    </submittedName>
</protein>
<keyword evidence="5" id="KW-1185">Reference proteome</keyword>
<proteinExistence type="predicted"/>
<reference evidence="4 5" key="1">
    <citation type="submission" date="2014-01" db="EMBL/GenBank/DDBJ databases">
        <title>Actinotalea ferrariae CF5-4.</title>
        <authorList>
            <person name="Chen F."/>
            <person name="Li Y."/>
            <person name="Wang G."/>
        </authorList>
    </citation>
    <scope>NUCLEOTIDE SEQUENCE [LARGE SCALE GENOMIC DNA]</scope>
    <source>
        <strain evidence="4 5">CF5-4</strain>
    </source>
</reference>
<feature type="non-terminal residue" evidence="4">
    <location>
        <position position="1"/>
    </location>
</feature>
<dbReference type="GO" id="GO:0008233">
    <property type="term" value="F:peptidase activity"/>
    <property type="evidence" value="ECO:0007669"/>
    <property type="project" value="InterPro"/>
</dbReference>
<dbReference type="InterPro" id="IPR003709">
    <property type="entry name" value="VanY-like_core_dom"/>
</dbReference>
<evidence type="ECO:0000259" key="3">
    <source>
        <dbReference type="Pfam" id="PF02557"/>
    </source>
</evidence>
<evidence type="ECO:0000256" key="1">
    <source>
        <dbReference type="SAM" id="Coils"/>
    </source>
</evidence>
<evidence type="ECO:0000256" key="2">
    <source>
        <dbReference type="SAM" id="MobiDB-lite"/>
    </source>
</evidence>
<dbReference type="RefSeq" id="WP_216699401.1">
    <property type="nucleotide sequence ID" value="NZ_AXCW01000067.1"/>
</dbReference>
<dbReference type="AlphaFoldDB" id="A0A021VRQ1"/>
<dbReference type="PANTHER" id="PTHR34385">
    <property type="entry name" value="D-ALANYL-D-ALANINE CARBOXYPEPTIDASE"/>
    <property type="match status" value="1"/>
</dbReference>
<dbReference type="Pfam" id="PF02557">
    <property type="entry name" value="VanY"/>
    <property type="match status" value="1"/>
</dbReference>
<dbReference type="InterPro" id="IPR009045">
    <property type="entry name" value="Zn_M74/Hedgehog-like"/>
</dbReference>